<name>A0A813V7B4_ADIRI</name>
<feature type="compositionally biased region" description="Basic and acidic residues" evidence="2">
    <location>
        <begin position="2358"/>
        <end position="2370"/>
    </location>
</feature>
<dbReference type="InterPro" id="IPR001102">
    <property type="entry name" value="Transglutaminase_N"/>
</dbReference>
<dbReference type="Pfam" id="PF01841">
    <property type="entry name" value="Transglut_core"/>
    <property type="match status" value="1"/>
</dbReference>
<feature type="compositionally biased region" description="Polar residues" evidence="2">
    <location>
        <begin position="1976"/>
        <end position="1988"/>
    </location>
</feature>
<dbReference type="OrthoDB" id="437511at2759"/>
<proteinExistence type="inferred from homology"/>
<feature type="region of interest" description="Disordered" evidence="2">
    <location>
        <begin position="2658"/>
        <end position="2678"/>
    </location>
</feature>
<dbReference type="InterPro" id="IPR050779">
    <property type="entry name" value="Transglutaminase"/>
</dbReference>
<comment type="similarity">
    <text evidence="1">Belongs to the transglutaminase superfamily. Transglutaminase family.</text>
</comment>
<dbReference type="InterPro" id="IPR038765">
    <property type="entry name" value="Papain-like_cys_pep_sf"/>
</dbReference>
<dbReference type="EMBL" id="CAJNOJ010000019">
    <property type="protein sequence ID" value="CAF0836175.1"/>
    <property type="molecule type" value="Genomic_DNA"/>
</dbReference>
<evidence type="ECO:0000256" key="2">
    <source>
        <dbReference type="SAM" id="MobiDB-lite"/>
    </source>
</evidence>
<feature type="domain" description="Transglutaminase-like" evidence="3">
    <location>
        <begin position="381"/>
        <end position="476"/>
    </location>
</feature>
<dbReference type="InterPro" id="IPR013783">
    <property type="entry name" value="Ig-like_fold"/>
</dbReference>
<feature type="region of interest" description="Disordered" evidence="2">
    <location>
        <begin position="3519"/>
        <end position="3543"/>
    </location>
</feature>
<feature type="compositionally biased region" description="Basic and acidic residues" evidence="2">
    <location>
        <begin position="3063"/>
        <end position="3078"/>
    </location>
</feature>
<feature type="region of interest" description="Disordered" evidence="2">
    <location>
        <begin position="1562"/>
        <end position="1588"/>
    </location>
</feature>
<feature type="compositionally biased region" description="Polar residues" evidence="2">
    <location>
        <begin position="2050"/>
        <end position="2061"/>
    </location>
</feature>
<dbReference type="Pfam" id="PF00868">
    <property type="entry name" value="Transglut_N"/>
    <property type="match status" value="1"/>
</dbReference>
<feature type="region of interest" description="Disordered" evidence="2">
    <location>
        <begin position="2466"/>
        <end position="2493"/>
    </location>
</feature>
<feature type="compositionally biased region" description="Basic and acidic residues" evidence="2">
    <location>
        <begin position="2014"/>
        <end position="2025"/>
    </location>
</feature>
<dbReference type="Proteomes" id="UP000663852">
    <property type="component" value="Unassembled WGS sequence"/>
</dbReference>
<dbReference type="InterPro" id="IPR036238">
    <property type="entry name" value="Transglutaminase_C_sf"/>
</dbReference>
<sequence length="4868" mass="538496">MRNERLLTGYRPVNGVGRMEKREIDELEPYLEKRNGFTWLPQSNTDYYQSEIDHINLKIAENKHVLMQPEKNQTRSVIDSSSSIFSSSSKIPMNNNPTTIIMRHQNSASDTISRLRPTHIDLCKKKNMEEHATIYYDVEGLILRRGQAFSFILTLDHEFDIDKHHLSFIFKCHTWLNSLAIKIPLNGSSNDWSVRRIDTENEDKKRIHFQIHSPCHALIGKYSLFLETCCMMEKGCLDKRTLTIFQFEIDIYFLFNPWQKNDPCSLNSSEQIREYVMNEHGQIFLGLSDIPRSIPWYFGQFESIVLLTALELLRKIQVSVPYSIDTSVVLRMLASKICSEIGTTNGIFPSVFGEGSASCPDNNYTSSPAILRLSRQPNTQSMQRDSGNNWQHAAVFCSLCRSLGIACRIVTIYNATGQVQERITSDTRPNVPQEQQSTVVVLSKMTRPWYLWNECWLRRDDLPRNFSGWQVVDSSFIRCGKPIRCVGPCSVAALKCHSLDLRWDTREIHSRLNGNRTYWLIHSNGNRELIKTEDNPINFKIITQSLEKEGEYEDLTDNYISIKKPTKTATTGDVDIEIKTPHSIQNGNDLNLLLITNNRSDATRTLTVKLTVVEVNCIDHSHVPNSQKSNRILTYTYQLNRRQEQPIRIKMSDMQGISKRCFDSLFKLFVLATVNETNQKYRVDKYVLYEEPVSMKLFLHPNVTEVGRAVRLNVQITNSSSKPVINGRIAVDGLAAIKSFHTNMSIEPKQTVNIPVDFATYRLGVGRLYVTFSTDYLRLPPVSVLLEALQTKSKQKKITTQTIQSVEQTKALIDEPITSIASNIESQAEQTQRHIDNQALLLSTSAADIMQPAISIRSDKNKTGNTVKVDVAVNQTTNLTAGANVIPNHQSEANTEHPFTPVKSEPVRVDSTNISNASLVRPTSNVVYSLRTTQPSTSANNATTTNTQPKTIVNTVTLSPATTVIGKSDIPKRIDTSPTTDVRKSGAAESNETPTIITDQCTSPSAVIAEKPITPSNTATTDTEKFITLESIPAAGLTDTEKPVTLESSETSSASADKSVMIGSTAMGATNDAEKHVAIEITPKESSIHPGKPIALPITTNFDAEGTRLFESTSTDVKIDNEKPATLSSTVLDADESVAPDITASTTEPSIDSKKLTTSLNTVKTDAEKVITPEDMQTVDLTDKEKSIALGSNETSPTDTDRSVVTESNPGGSSVGSETLVASPTATKLDVEETLLSESTPTKGTVDSERPATPEQTTTPLPGEPDTKKSDVSEDATSETAYDVEGSVTTESLIDNGKHTTPSSTTTTDTAKVITSEDISTGDPADIEESAALESSESSPTSVKKSDGMEGVTIAVTTTDVEKPATTETSPAESLVNIEKSNAPEITIDLGVNELATEDASKMVVVDTGNLTASQSTATINIDKSTTSETTLSNKNTAPPPPLIDTKAAAMPESVTTTIPTDIEKSIPTESNAMTDAVHTEKSSATQSTSSINVEEPVTTESTPIVDVVETDRLVPSEKIVTHLLPADNEESVVPETTTIKTTTDIEETVTTIDTPVAQAVDTDSHTEPSTTAAVDVEESSRTTDNEKHAKAEDIVMPINITIEAEKVDANELVRSPSIADSNSGAVIVDIEKLKASENTSMPVTTSDEVEKADTRKGTSAIEVMNTPAPILKIEVQESVIPESNIAKTETSVEQSVTIENSPKAVAVDTEKPVLAESLVTPPAPVDNEKLVTPENVTTIATADAEQRDASSSIEVTSKTTELEKSETRDSTPTTTLPEIQNGTDLIDVSNIPSSPTFTVASLTSENVEMPSPVVYPNHQQLHRSLSVDKEVGTTSAVTVGSELVKLKTDSQIESSTLPESTMVLQTNQFQLTPTESALKSVKNMEQAEMEKTINESSLVQTLSGQESQSFISSDTQVPADTVSEEKLIETHAIPAKLYVTTQEEINKDENKLNEDVLLLYTQPDAAIANDHSKVESTPTVDEPLNTTSKEEANRQENVQLSSTSTTLATQHTNDGRDADKEVQDKPGMSPPHIEHLESEAASNGHDDSSVNINTIPSTTKPVDTIASEDALNLETEPALGVRLHPTSLSEREKEVEISIVQSFDEPLDTANRDKENEKDESQLERETLMKQPHDASVLEDGNKEEYVEPDLQQSAEITNKDELNLKTTESAEKSLNPTDSREEAVAKTTVTSPTKSEDIIKNEETKMADSAILETNTPSDNPLDTTDQITSDSVVIFYQKQDNDAQIRNRAVNEDEGKNDESEVVIITEDEVHIENIPSSGKSAEIVTSKEAETEENMQLGTPSKAFQSYDAGISAGTKADSEVNVETTSSLDKPLSTIVVHEKSVQQNVDSSSETPTKEEDYPEDDVHPQGTPSLVHQSGETTAPNDECTSSFEKLDETIFLNHKEKERDLTVNVNPLLDQRSEGAVSDNEKKVDDMTPATSIDEVVNIEVVEIAQITEPQTNVRRDTKKQEDTIAPETSTDRTVHQDNQNESQLKVDFESSVTTDDSKLNNNVLPDIATDMTIIQEEKKEEEDKLESTSPVGATLDTTVTGELTQNKYGNLGKIPSTGSFASTATTRAEEKVDNANVNGAPSTEDLLDISDEELKIDDTEKRDALVLSDTILDKTVIKEEEKKENDAKSQTATSLDQSLDKIASDERQKEHDGEFISVQSPDATTDRVQDNVTNAEHQKLNSNEVCDATLSDIQLNTTADEALKNQDDIKAPVNNATQQNDETGEKTELEAALSADRSHDDKIVTEEEPQADSKLDSTKINSDKADVIKVETTTPSETVIETILMHETIIDNIKKEEDGVKLDARSPSHIPTDIKILQEETKYDNSTADVPSLLGNPLDTTIALEHSVEKTVGDAEKDEQEVKLGATSSLGALSIIVVKDEVKNGDDIDTSNNTELLEKQLERTAAPKAIPLVEESLAISTNNEENTANDTTLVAVTSVDKPLQTTVIVDKEPDSINKEDVVEIEETLSTDTSTESIPYEDEKKDERVELNAKPSAEDKLNVTDAHSDNIVNNVPVDTIFTQEAKKEVGVKNETTDSFVDKILDTPLSHKMEKEEHHDTNKEQNGKDSTNLPLDITDTVQEKKVDNVTYEVEPPVNTFLDSNAKPEERAEEEVNKENQANLETATSRENPVDYETVQEQKTDDTEHLDALLVAKSIDTAVNEKPAGIKVADEGAPHDDVDLTTESPTPKSLNAVALPSPNNEVDLSQMVNLSRDKPSEENSSKDSDITIVDKQLVTSVEEKQTTEGTSSDELSVNDTVQQNEKKEAQIELDGNTLHDIAFVMKEKENDDAKLNFAIADVGNGEHQINSPIIEDTPDQMKKQDTIPLLNKSPKETMTFEQQKANDDLILDNTASNNDEKANQFQSNIPSSTDGSSDDRVVHDNNNEYQVQSNTLPLTVNSPVIDRLSDVTITGEETNANLEISAPSSSDEIQETTVNEDDCVLEATKPTESLSAIVEQVYNALPVDHLLNTTDALEMKSALSAMPLMETNLMDESVPIGERNLEVGDNLEEKSYGKSSDGSYNPTEAISNDEGTTDDALKLWIDDVLRDVTVNLKVKDAPDDSMEHEKVTKVDEPVKMIVTENEDMQTADNGLEDWVNELLRFISQSIQSKLHENVDTPHSSVDREVDIEKLPSPTLTMEQSSSVETSKEVKENEEQEKESCMNVLEEPNDGHLRNWIYVLLHEVVQINLLQLQKKEDSSLPHENQNHDATKSTYLTTASTATIPYEAENVHSTDDDLRDWIHDILRELVLTQQFRVLEVEDDVQLQTRAVESISTEFIDQENSASSDQYSPVERIEHTGAEDDLEIINNDLRDWIHDLLHQICLSGLANVHNEEVVLNSVEDRKDATQLVKPAVSTSVSQNIVNSVNDASVAPISTLEEDMKIWLDHLLDRILTTDEGNFVRKPSNVETYLSELESDWKTKEANDDTGDILHHIDDSSNDDTVMAAARHALPNFVIDLVGEMDNDCTVTTPSHETVLDVKSPNLSENATSMLSNIVKNQSDGFVSDRFEHYCENTVQDIIPSAAIDIIDELSANVEEGNCDNALNPTDTLVLSSPSLNDQHGETQQTDDDLREWIHELLHQTSISHEPLHDINRENQIAIEEPSPIAEANSRDEDLKGWIDHVLQQISLSKQPNVDDDLENELYNPLQQISVSHEPKSEAIHEVHSATAEISSVEDIEPSDEDLKEWIDHILNTISHSKQADVHEKDHLSLLSTEQMSDTKEIQLENDLDANDDDLRSWLHHLMHQLSSSLEPTTATSEKVVIEDSEPSDQELKDWIDYELRHISLSKQSDTYNDDDLRSWLNHLLRQLSLSLEPSSGTTSKVNTPVADRLLDENIEHEDQDLRNWIDYLLNDISLSKQPEIDDEDEADSEPTDDDLTSWLKCLLSQISLSEKPTPETASERLLVEDVEREDQDLRNWIDYVLNEISLFKKPEIDGRETSEPTDDDLRSWLNRLLRQITVSSEVDAAGSETADSELKAWISHVLNELSLSKQPNIDDDDEDLRTWLNHLLRQIVLSESSKLSERDERSTDQLLLETSDEGQIALIDDVPCEKSDLEGVELDENVQLWLDNLVDRILTVATVKTVLASTTAIEHNLKSRENSYGEDNVSQVLHESTTRRSSVTSVTEDIQRNVLDETADEKLIQIYTNYSESLLREIFQSLNIPQTTKTAPSSYELQTTKLFGQIIANRIYSRALSDIDSVFSNPSMLTSMSASDISSSSDDLTFHTAYDSMVESRDIESDTASTSADFLSFTDGIISDIEDDEDEDDEFQIFSDGIILYADSLSHQLIESVIYSNKIQPKQSFNLDDDTQAERTPTLLDGSRSKNMFMPRDDSTRKNSKTRRLKRDDTLTGNEFQ</sequence>
<feature type="compositionally biased region" description="Basic and acidic residues" evidence="2">
    <location>
        <begin position="2466"/>
        <end position="2475"/>
    </location>
</feature>
<feature type="compositionally biased region" description="Polar residues" evidence="2">
    <location>
        <begin position="988"/>
        <end position="1005"/>
    </location>
</feature>
<dbReference type="Gene3D" id="2.60.40.10">
    <property type="entry name" value="Immunoglobulins"/>
    <property type="match status" value="3"/>
</dbReference>
<feature type="region of interest" description="Disordered" evidence="2">
    <location>
        <begin position="2719"/>
        <end position="2768"/>
    </location>
</feature>
<dbReference type="PANTHER" id="PTHR11590:SF81">
    <property type="entry name" value="PROTEIN-GLUTAMINE GAMMA-GLUTAMYLTRANSFERASE K-LIKE ISOFORM X4"/>
    <property type="match status" value="1"/>
</dbReference>
<dbReference type="SUPFAM" id="SSF54001">
    <property type="entry name" value="Cysteine proteinases"/>
    <property type="match status" value="1"/>
</dbReference>
<comment type="caution">
    <text evidence="4">The sequence shown here is derived from an EMBL/GenBank/DDBJ whole genome shotgun (WGS) entry which is preliminary data.</text>
</comment>
<dbReference type="PANTHER" id="PTHR11590">
    <property type="entry name" value="PROTEIN-GLUTAMINE GAMMA-GLUTAMYLTRANSFERASE"/>
    <property type="match status" value="1"/>
</dbReference>
<feature type="region of interest" description="Disordered" evidence="2">
    <location>
        <begin position="3363"/>
        <end position="3393"/>
    </location>
</feature>
<dbReference type="InterPro" id="IPR002931">
    <property type="entry name" value="Transglutaminase-like"/>
</dbReference>
<feature type="region of interest" description="Disordered" evidence="2">
    <location>
        <begin position="2633"/>
        <end position="2652"/>
    </location>
</feature>
<feature type="compositionally biased region" description="Low complexity" evidence="2">
    <location>
        <begin position="1045"/>
        <end position="1056"/>
    </location>
</feature>
<feature type="compositionally biased region" description="Basic and acidic residues" evidence="2">
    <location>
        <begin position="2658"/>
        <end position="2667"/>
    </location>
</feature>
<feature type="compositionally biased region" description="Polar residues" evidence="2">
    <location>
        <begin position="2373"/>
        <end position="2391"/>
    </location>
</feature>
<feature type="region of interest" description="Disordered" evidence="2">
    <location>
        <begin position="1174"/>
        <end position="1350"/>
    </location>
</feature>
<feature type="compositionally biased region" description="Basic and acidic residues" evidence="2">
    <location>
        <begin position="1579"/>
        <end position="1588"/>
    </location>
</feature>
<evidence type="ECO:0000259" key="3">
    <source>
        <dbReference type="SMART" id="SM00460"/>
    </source>
</evidence>
<feature type="compositionally biased region" description="Basic and acidic residues" evidence="2">
    <location>
        <begin position="2111"/>
        <end position="2134"/>
    </location>
</feature>
<organism evidence="4 5">
    <name type="scientific">Adineta ricciae</name>
    <name type="common">Rotifer</name>
    <dbReference type="NCBI Taxonomy" id="249248"/>
    <lineage>
        <taxon>Eukaryota</taxon>
        <taxon>Metazoa</taxon>
        <taxon>Spiralia</taxon>
        <taxon>Gnathifera</taxon>
        <taxon>Rotifera</taxon>
        <taxon>Eurotatoria</taxon>
        <taxon>Bdelloidea</taxon>
        <taxon>Adinetida</taxon>
        <taxon>Adinetidae</taxon>
        <taxon>Adineta</taxon>
    </lineage>
</organism>
<evidence type="ECO:0000256" key="1">
    <source>
        <dbReference type="ARBA" id="ARBA00005968"/>
    </source>
</evidence>
<feature type="region of interest" description="Disordered" evidence="2">
    <location>
        <begin position="3179"/>
        <end position="3213"/>
    </location>
</feature>
<feature type="region of interest" description="Disordered" evidence="2">
    <location>
        <begin position="3643"/>
        <end position="3672"/>
    </location>
</feature>
<feature type="compositionally biased region" description="Low complexity" evidence="2">
    <location>
        <begin position="1300"/>
        <end position="1316"/>
    </location>
</feature>
<feature type="compositionally biased region" description="Basic and acidic residues" evidence="2">
    <location>
        <begin position="2159"/>
        <end position="2173"/>
    </location>
</feature>
<feature type="region of interest" description="Disordered" evidence="2">
    <location>
        <begin position="2104"/>
        <end position="2197"/>
    </location>
</feature>
<feature type="region of interest" description="Disordered" evidence="2">
    <location>
        <begin position="1425"/>
        <end position="1445"/>
    </location>
</feature>
<feature type="compositionally biased region" description="Polar residues" evidence="2">
    <location>
        <begin position="2641"/>
        <end position="2650"/>
    </location>
</feature>
<feature type="region of interest" description="Disordered" evidence="2">
    <location>
        <begin position="1744"/>
        <end position="1780"/>
    </location>
</feature>
<feature type="region of interest" description="Disordered" evidence="2">
    <location>
        <begin position="2979"/>
        <end position="2998"/>
    </location>
</feature>
<feature type="compositionally biased region" description="Polar residues" evidence="2">
    <location>
        <begin position="1236"/>
        <end position="1245"/>
    </location>
</feature>
<feature type="compositionally biased region" description="Basic and acidic residues" evidence="2">
    <location>
        <begin position="3182"/>
        <end position="3192"/>
    </location>
</feature>
<feature type="compositionally biased region" description="Polar residues" evidence="2">
    <location>
        <begin position="3527"/>
        <end position="3543"/>
    </location>
</feature>
<feature type="region of interest" description="Disordered" evidence="2">
    <location>
        <begin position="969"/>
        <end position="1056"/>
    </location>
</feature>
<dbReference type="GO" id="GO:0003810">
    <property type="term" value="F:protein-glutamine gamma-glutamyltransferase activity"/>
    <property type="evidence" value="ECO:0007669"/>
    <property type="project" value="InterPro"/>
</dbReference>
<feature type="compositionally biased region" description="Basic and acidic residues" evidence="2">
    <location>
        <begin position="1761"/>
        <end position="1770"/>
    </location>
</feature>
<evidence type="ECO:0000313" key="5">
    <source>
        <dbReference type="Proteomes" id="UP000663852"/>
    </source>
</evidence>
<feature type="compositionally biased region" description="Polar residues" evidence="2">
    <location>
        <begin position="2347"/>
        <end position="2357"/>
    </location>
</feature>
<feature type="compositionally biased region" description="Polar residues" evidence="2">
    <location>
        <begin position="3131"/>
        <end position="3141"/>
    </location>
</feature>
<feature type="compositionally biased region" description="Basic and acidic residues" evidence="2">
    <location>
        <begin position="3116"/>
        <end position="3128"/>
    </location>
</feature>
<dbReference type="SUPFAM" id="SSF49309">
    <property type="entry name" value="Transglutaminase, two C-terminal domains"/>
    <property type="match status" value="1"/>
</dbReference>
<feature type="compositionally biased region" description="Basic and acidic residues" evidence="2">
    <location>
        <begin position="2033"/>
        <end position="2049"/>
    </location>
</feature>
<feature type="region of interest" description="Disordered" evidence="2">
    <location>
        <begin position="2344"/>
        <end position="2391"/>
    </location>
</feature>
<feature type="compositionally biased region" description="Polar residues" evidence="2">
    <location>
        <begin position="1425"/>
        <end position="1437"/>
    </location>
</feature>
<feature type="region of interest" description="Disordered" evidence="2">
    <location>
        <begin position="3109"/>
        <end position="3157"/>
    </location>
</feature>
<feature type="compositionally biased region" description="Polar residues" evidence="2">
    <location>
        <begin position="3363"/>
        <end position="3385"/>
    </location>
</feature>
<dbReference type="Gene3D" id="3.90.260.10">
    <property type="entry name" value="Transglutaminase-like"/>
    <property type="match status" value="1"/>
</dbReference>
<dbReference type="SUPFAM" id="SSF81296">
    <property type="entry name" value="E set domains"/>
    <property type="match status" value="1"/>
</dbReference>
<dbReference type="InterPro" id="IPR036985">
    <property type="entry name" value="Transglutaminase-like_sf"/>
</dbReference>
<dbReference type="SMART" id="SM00460">
    <property type="entry name" value="TGc"/>
    <property type="match status" value="1"/>
</dbReference>
<accession>A0A813V7B4</accession>
<dbReference type="InterPro" id="IPR014756">
    <property type="entry name" value="Ig_E-set"/>
</dbReference>
<feature type="compositionally biased region" description="Polar residues" evidence="2">
    <location>
        <begin position="1205"/>
        <end position="1226"/>
    </location>
</feature>
<feature type="region of interest" description="Disordered" evidence="2">
    <location>
        <begin position="1970"/>
        <end position="2061"/>
    </location>
</feature>
<feature type="compositionally biased region" description="Basic and acidic residues" evidence="2">
    <location>
        <begin position="2749"/>
        <end position="2768"/>
    </location>
</feature>
<protein>
    <recommendedName>
        <fullName evidence="3">Transglutaminase-like domain-containing protein</fullName>
    </recommendedName>
</protein>
<feature type="region of interest" description="Disordered" evidence="2">
    <location>
        <begin position="4817"/>
        <end position="4868"/>
    </location>
</feature>
<reference evidence="4" key="1">
    <citation type="submission" date="2021-02" db="EMBL/GenBank/DDBJ databases">
        <authorList>
            <person name="Nowell W R."/>
        </authorList>
    </citation>
    <scope>NUCLEOTIDE SEQUENCE</scope>
</reference>
<gene>
    <name evidence="4" type="ORF">EDS130_LOCUS6600</name>
</gene>
<feature type="compositionally biased region" description="Polar residues" evidence="2">
    <location>
        <begin position="1771"/>
        <end position="1780"/>
    </location>
</feature>
<feature type="region of interest" description="Disordered" evidence="2">
    <location>
        <begin position="3063"/>
        <end position="3086"/>
    </location>
</feature>
<feature type="compositionally biased region" description="Basic and acidic residues" evidence="2">
    <location>
        <begin position="969"/>
        <end position="986"/>
    </location>
</feature>
<evidence type="ECO:0000313" key="4">
    <source>
        <dbReference type="EMBL" id="CAF0836175.1"/>
    </source>
</evidence>